<evidence type="ECO:0000256" key="4">
    <source>
        <dbReference type="ARBA" id="ARBA00023136"/>
    </source>
</evidence>
<feature type="transmembrane region" description="Helical" evidence="5">
    <location>
        <begin position="173"/>
        <end position="193"/>
    </location>
</feature>
<dbReference type="GO" id="GO:0003954">
    <property type="term" value="F:NADH dehydrogenase activity"/>
    <property type="evidence" value="ECO:0007669"/>
    <property type="project" value="TreeGrafter"/>
</dbReference>
<keyword evidence="4 5" id="KW-0472">Membrane</keyword>
<dbReference type="PANTHER" id="PTHR11432">
    <property type="entry name" value="NADH DEHYDROGENASE SUBUNIT 1"/>
    <property type="match status" value="1"/>
</dbReference>
<feature type="transmembrane region" description="Helical" evidence="5">
    <location>
        <begin position="263"/>
        <end position="283"/>
    </location>
</feature>
<keyword evidence="2 5" id="KW-0812">Transmembrane</keyword>
<feature type="transmembrane region" description="Helical" evidence="5">
    <location>
        <begin position="330"/>
        <end position="349"/>
    </location>
</feature>
<evidence type="ECO:0000256" key="3">
    <source>
        <dbReference type="ARBA" id="ARBA00022989"/>
    </source>
</evidence>
<protein>
    <submittedName>
        <fullName evidence="6">Coenzyme f(420)h(2) dehydrogenase (Methanophenazine) subunit fpoh</fullName>
    </submittedName>
</protein>
<sequence length="350" mass="38268">MDGIIDTITQFAAQEPAIFALIIGIIGAAVLSAVVNVGAMLVIWADRKVMSDFCNRFGPNRVGGRWGILQLGADAIKLFTKEDVIPAGVDKGVYVWAPIIASAGTMLVAAAIPFGALHIGGKNYPLVVANMDISAFYVEAALSIMSIAVFMAGYSSNNKYSILGAFRGIARMIAYEVPMGVCVISVAVMAHSLNLVEIVESQTVWYAFAQPLGFVIFMIALVTDLGRVPFDQSEAEEEIICGYSTEYSGIRWGLLYFQEYNNFLLGSILVSLLFLGGWHGPIIPIPLLDMVSPMIWLLMKVIIVIWFIILIRAALFRLRIDQVTDLGWKWMLPLSILNLGWAVIVGSYFA</sequence>
<dbReference type="NCBIfam" id="NF004741">
    <property type="entry name" value="PRK06076.1-2"/>
    <property type="match status" value="1"/>
</dbReference>
<comment type="caution">
    <text evidence="6">The sequence shown here is derived from an EMBL/GenBank/DDBJ whole genome shotgun (WGS) entry which is preliminary data.</text>
</comment>
<dbReference type="HAMAP" id="MF_01350">
    <property type="entry name" value="NDH1_NuoH"/>
    <property type="match status" value="1"/>
</dbReference>
<dbReference type="EMBL" id="LNQE01001419">
    <property type="protein sequence ID" value="KUG17851.1"/>
    <property type="molecule type" value="Genomic_DNA"/>
</dbReference>
<evidence type="ECO:0000256" key="5">
    <source>
        <dbReference type="SAM" id="Phobius"/>
    </source>
</evidence>
<gene>
    <name evidence="6" type="ORF">ASZ90_012494</name>
</gene>
<dbReference type="InterPro" id="IPR001694">
    <property type="entry name" value="NADH_UbQ_OxRdtase_su1/FPO"/>
</dbReference>
<evidence type="ECO:0000313" key="6">
    <source>
        <dbReference type="EMBL" id="KUG17851.1"/>
    </source>
</evidence>
<dbReference type="NCBIfam" id="NF040610">
    <property type="entry name" value="F420_dehyd_FpoH"/>
    <property type="match status" value="1"/>
</dbReference>
<comment type="subcellular location">
    <subcellularLocation>
        <location evidence="1">Membrane</location>
        <topology evidence="1">Multi-pass membrane protein</topology>
    </subcellularLocation>
</comment>
<evidence type="ECO:0000256" key="1">
    <source>
        <dbReference type="ARBA" id="ARBA00004141"/>
    </source>
</evidence>
<feature type="transmembrane region" description="Helical" evidence="5">
    <location>
        <begin position="295"/>
        <end position="318"/>
    </location>
</feature>
<feature type="transmembrane region" description="Helical" evidence="5">
    <location>
        <begin position="93"/>
        <end position="114"/>
    </location>
</feature>
<reference evidence="6" key="1">
    <citation type="journal article" date="2015" name="Proc. Natl. Acad. Sci. U.S.A.">
        <title>Networks of energetic and metabolic interactions define dynamics in microbial communities.</title>
        <authorList>
            <person name="Embree M."/>
            <person name="Liu J.K."/>
            <person name="Al-Bassam M.M."/>
            <person name="Zengler K."/>
        </authorList>
    </citation>
    <scope>NUCLEOTIDE SEQUENCE</scope>
</reference>
<proteinExistence type="inferred from homology"/>
<feature type="transmembrane region" description="Helical" evidence="5">
    <location>
        <begin position="205"/>
        <end position="223"/>
    </location>
</feature>
<dbReference type="Pfam" id="PF00146">
    <property type="entry name" value="NADHdh"/>
    <property type="match status" value="1"/>
</dbReference>
<dbReference type="GO" id="GO:0009060">
    <property type="term" value="P:aerobic respiration"/>
    <property type="evidence" value="ECO:0007669"/>
    <property type="project" value="TreeGrafter"/>
</dbReference>
<name>A0A0W8FAG1_9ZZZZ</name>
<dbReference type="InterPro" id="IPR053455">
    <property type="entry name" value="F420H2_dehydrogenase_H"/>
</dbReference>
<dbReference type="InterPro" id="IPR018086">
    <property type="entry name" value="NADH_UbQ_OxRdtase_su1_CS"/>
</dbReference>
<feature type="transmembrane region" description="Helical" evidence="5">
    <location>
        <begin position="17"/>
        <end position="43"/>
    </location>
</feature>
<accession>A0A0W8FAG1</accession>
<dbReference type="AlphaFoldDB" id="A0A0W8FAG1"/>
<dbReference type="PANTHER" id="PTHR11432:SF3">
    <property type="entry name" value="NADH-UBIQUINONE OXIDOREDUCTASE CHAIN 1"/>
    <property type="match status" value="1"/>
</dbReference>
<feature type="transmembrane region" description="Helical" evidence="5">
    <location>
        <begin position="134"/>
        <end position="152"/>
    </location>
</feature>
<organism evidence="6">
    <name type="scientific">hydrocarbon metagenome</name>
    <dbReference type="NCBI Taxonomy" id="938273"/>
    <lineage>
        <taxon>unclassified sequences</taxon>
        <taxon>metagenomes</taxon>
        <taxon>ecological metagenomes</taxon>
    </lineage>
</organism>
<evidence type="ECO:0000256" key="2">
    <source>
        <dbReference type="ARBA" id="ARBA00022692"/>
    </source>
</evidence>
<keyword evidence="3 5" id="KW-1133">Transmembrane helix</keyword>
<dbReference type="GO" id="GO:0016020">
    <property type="term" value="C:membrane"/>
    <property type="evidence" value="ECO:0007669"/>
    <property type="project" value="UniProtKB-SubCell"/>
</dbReference>
<dbReference type="PROSITE" id="PS00668">
    <property type="entry name" value="COMPLEX1_ND1_2"/>
    <property type="match status" value="1"/>
</dbReference>